<dbReference type="CDD" id="cd00433">
    <property type="entry name" value="Peptidase_M17"/>
    <property type="match status" value="1"/>
</dbReference>
<keyword evidence="7 9" id="KW-0378">Hydrolase</keyword>
<keyword evidence="5 9" id="KW-0645">Protease</keyword>
<keyword evidence="12" id="KW-1185">Reference proteome</keyword>
<dbReference type="InterPro" id="IPR043472">
    <property type="entry name" value="Macro_dom-like"/>
</dbReference>
<feature type="binding site" evidence="9">
    <location>
        <position position="290"/>
    </location>
    <ligand>
        <name>Mn(2+)</name>
        <dbReference type="ChEBI" id="CHEBI:29035"/>
        <label>2</label>
    </ligand>
</feature>
<evidence type="ECO:0000256" key="3">
    <source>
        <dbReference type="ARBA" id="ARBA00009528"/>
    </source>
</evidence>
<comment type="similarity">
    <text evidence="3 9">Belongs to the peptidase M17 family.</text>
</comment>
<keyword evidence="4 9" id="KW-0031">Aminopeptidase</keyword>
<dbReference type="Gene3D" id="3.40.630.10">
    <property type="entry name" value="Zn peptidases"/>
    <property type="match status" value="1"/>
</dbReference>
<dbReference type="EC" id="3.4.11.10" evidence="9"/>
<gene>
    <name evidence="9" type="primary">pepA</name>
    <name evidence="11" type="ORF">SAMN05216302_103710</name>
</gene>
<organism evidence="11 12">
    <name type="scientific">Nitrosomonas aestuarii</name>
    <dbReference type="NCBI Taxonomy" id="52441"/>
    <lineage>
        <taxon>Bacteria</taxon>
        <taxon>Pseudomonadati</taxon>
        <taxon>Pseudomonadota</taxon>
        <taxon>Betaproteobacteria</taxon>
        <taxon>Nitrosomonadales</taxon>
        <taxon>Nitrosomonadaceae</taxon>
        <taxon>Nitrosomonas</taxon>
    </lineage>
</organism>
<sequence>MDLVIKVATPDKQRGACVVVGVFESKKMTDAAKDLDNLSEGYIKSIISQGDMEGKANTALLLHKVPNVLCKRVLLVGLGKEQEFKDSAFINAVQAAFRALQNTGTTDCAFYLTDISVHERDIAWKVTQLARLSVDCSYRFDMLKSKPDEGNNALRKITICIRDRIDMTIGEEALKQGAAIAHGMSLTKDLGNLAPNICTPTYLADKAKELAKTYKFKATILDKKDMEKQGMGALLAVARGSHQPAKLIVLEYQGKGRKEKPIVLVGKGVTFDTGGISLKPAAEMDEMKYDMSGAASVLGTMKAIGEMNLPINVVAIIPATENMPGGSATKPGDVVTSMSGQTIEILNTDAEGRLILCDALTYAERYEPKAVIDIATLTGACVIALGNVATGLMSNDETLSQELLKAGEEAADRVWQLPLWNEYQDLLKSNFADMANIGGRAGGTITAACFLSRFTKKYQWAHLDIAGTAWKSGKEKGSTGRPVPLLTQFLMSQANMSK</sequence>
<dbReference type="NCBIfam" id="NF002077">
    <property type="entry name" value="PRK00913.2-4"/>
    <property type="match status" value="1"/>
</dbReference>
<evidence type="ECO:0000256" key="8">
    <source>
        <dbReference type="ARBA" id="ARBA00023211"/>
    </source>
</evidence>
<dbReference type="InterPro" id="IPR011356">
    <property type="entry name" value="Leucine_aapep/pepB"/>
</dbReference>
<dbReference type="GO" id="GO:0070006">
    <property type="term" value="F:metalloaminopeptidase activity"/>
    <property type="evidence" value="ECO:0007669"/>
    <property type="project" value="InterPro"/>
</dbReference>
<feature type="binding site" evidence="9">
    <location>
        <position position="349"/>
    </location>
    <ligand>
        <name>Mn(2+)</name>
        <dbReference type="ChEBI" id="CHEBI:29035"/>
        <label>1</label>
    </ligand>
</feature>
<feature type="binding site" evidence="9">
    <location>
        <position position="351"/>
    </location>
    <ligand>
        <name>Mn(2+)</name>
        <dbReference type="ChEBI" id="CHEBI:29035"/>
        <label>1</label>
    </ligand>
</feature>
<evidence type="ECO:0000313" key="12">
    <source>
        <dbReference type="Proteomes" id="UP000199533"/>
    </source>
</evidence>
<comment type="cofactor">
    <cofactor evidence="9">
        <name>Mn(2+)</name>
        <dbReference type="ChEBI" id="CHEBI:29035"/>
    </cofactor>
    <text evidence="9">Binds 2 manganese ions per subunit.</text>
</comment>
<dbReference type="Gene3D" id="3.40.220.10">
    <property type="entry name" value="Leucine Aminopeptidase, subunit E, domain 1"/>
    <property type="match status" value="1"/>
</dbReference>
<dbReference type="EMBL" id="FOSP01000037">
    <property type="protein sequence ID" value="SFL16596.1"/>
    <property type="molecule type" value="Genomic_DNA"/>
</dbReference>
<keyword evidence="9" id="KW-0963">Cytoplasm</keyword>
<dbReference type="Pfam" id="PF02789">
    <property type="entry name" value="Peptidase_M17_N"/>
    <property type="match status" value="1"/>
</dbReference>
<dbReference type="PRINTS" id="PR00481">
    <property type="entry name" value="LAMNOPPTDASE"/>
</dbReference>
<dbReference type="PANTHER" id="PTHR11963">
    <property type="entry name" value="LEUCINE AMINOPEPTIDASE-RELATED"/>
    <property type="match status" value="1"/>
</dbReference>
<dbReference type="Pfam" id="PF00883">
    <property type="entry name" value="Peptidase_M17"/>
    <property type="match status" value="1"/>
</dbReference>
<comment type="catalytic activity">
    <reaction evidence="1 9">
        <text>Release of an N-terminal amino acid, Xaa-|-Yaa-, in which Xaa is preferably Leu, but may be other amino acids including Pro although not Arg or Lys, and Yaa may be Pro. Amino acid amides and methyl esters are also readily hydrolyzed, but rates on arylamides are exceedingly low.</text>
        <dbReference type="EC" id="3.4.11.1"/>
    </reaction>
</comment>
<evidence type="ECO:0000259" key="10">
    <source>
        <dbReference type="PROSITE" id="PS00631"/>
    </source>
</evidence>
<evidence type="ECO:0000256" key="7">
    <source>
        <dbReference type="ARBA" id="ARBA00022801"/>
    </source>
</evidence>
<dbReference type="SUPFAM" id="SSF53187">
    <property type="entry name" value="Zn-dependent exopeptidases"/>
    <property type="match status" value="1"/>
</dbReference>
<evidence type="ECO:0000313" key="11">
    <source>
        <dbReference type="EMBL" id="SFL16596.1"/>
    </source>
</evidence>
<protein>
    <recommendedName>
        <fullName evidence="9">Probable cytosol aminopeptidase</fullName>
        <ecNumber evidence="9">3.4.11.1</ecNumber>
    </recommendedName>
    <alternativeName>
        <fullName evidence="9">Leucine aminopeptidase</fullName>
        <shortName evidence="9">LAP</shortName>
        <ecNumber evidence="9">3.4.11.10</ecNumber>
    </alternativeName>
    <alternativeName>
        <fullName evidence="9">Leucyl aminopeptidase</fullName>
    </alternativeName>
</protein>
<dbReference type="NCBIfam" id="NF002074">
    <property type="entry name" value="PRK00913.1-4"/>
    <property type="match status" value="1"/>
</dbReference>
<dbReference type="EC" id="3.4.11.1" evidence="9"/>
<feature type="active site" evidence="9">
    <location>
        <position position="353"/>
    </location>
</feature>
<feature type="binding site" evidence="9">
    <location>
        <position position="272"/>
    </location>
    <ligand>
        <name>Mn(2+)</name>
        <dbReference type="ChEBI" id="CHEBI:29035"/>
        <label>1</label>
    </ligand>
</feature>
<dbReference type="STRING" id="52441.SAMN05216302_103710"/>
<dbReference type="FunFam" id="3.40.630.10:FF:000004">
    <property type="entry name" value="Probable cytosol aminopeptidase"/>
    <property type="match status" value="1"/>
</dbReference>
<evidence type="ECO:0000256" key="1">
    <source>
        <dbReference type="ARBA" id="ARBA00000135"/>
    </source>
</evidence>
<dbReference type="AlphaFoldDB" id="A0A1I4FIE1"/>
<evidence type="ECO:0000256" key="4">
    <source>
        <dbReference type="ARBA" id="ARBA00022438"/>
    </source>
</evidence>
<dbReference type="PROSITE" id="PS00631">
    <property type="entry name" value="CYTOSOL_AP"/>
    <property type="match status" value="1"/>
</dbReference>
<dbReference type="GO" id="GO:0030145">
    <property type="term" value="F:manganese ion binding"/>
    <property type="evidence" value="ECO:0007669"/>
    <property type="project" value="UniProtKB-UniRule"/>
</dbReference>
<keyword evidence="8 9" id="KW-0464">Manganese</keyword>
<dbReference type="GO" id="GO:0005737">
    <property type="term" value="C:cytoplasm"/>
    <property type="evidence" value="ECO:0007669"/>
    <property type="project" value="UniProtKB-SubCell"/>
</dbReference>
<dbReference type="HAMAP" id="MF_00181">
    <property type="entry name" value="Cytosol_peptidase_M17"/>
    <property type="match status" value="1"/>
</dbReference>
<dbReference type="OrthoDB" id="9809354at2"/>
<dbReference type="GO" id="GO:0006508">
    <property type="term" value="P:proteolysis"/>
    <property type="evidence" value="ECO:0007669"/>
    <property type="project" value="UniProtKB-KW"/>
</dbReference>
<accession>A0A1I4FIE1</accession>
<dbReference type="Proteomes" id="UP000199533">
    <property type="component" value="Unassembled WGS sequence"/>
</dbReference>
<dbReference type="InterPro" id="IPR023042">
    <property type="entry name" value="Peptidase_M17_leu_NH2_pept"/>
</dbReference>
<dbReference type="PANTHER" id="PTHR11963:SF23">
    <property type="entry name" value="CYTOSOL AMINOPEPTIDASE"/>
    <property type="match status" value="1"/>
</dbReference>
<feature type="binding site" evidence="9">
    <location>
        <position position="267"/>
    </location>
    <ligand>
        <name>Mn(2+)</name>
        <dbReference type="ChEBI" id="CHEBI:29035"/>
        <label>2</label>
    </ligand>
</feature>
<dbReference type="NCBIfam" id="NF002083">
    <property type="entry name" value="PRK00913.3-5"/>
    <property type="match status" value="1"/>
</dbReference>
<feature type="binding site" evidence="9">
    <location>
        <position position="272"/>
    </location>
    <ligand>
        <name>Mn(2+)</name>
        <dbReference type="ChEBI" id="CHEBI:29035"/>
        <label>2</label>
    </ligand>
</feature>
<evidence type="ECO:0000256" key="9">
    <source>
        <dbReference type="HAMAP-Rule" id="MF_00181"/>
    </source>
</evidence>
<evidence type="ECO:0000256" key="5">
    <source>
        <dbReference type="ARBA" id="ARBA00022670"/>
    </source>
</evidence>
<dbReference type="NCBIfam" id="NF002073">
    <property type="entry name" value="PRK00913.1-2"/>
    <property type="match status" value="1"/>
</dbReference>
<dbReference type="SUPFAM" id="SSF52949">
    <property type="entry name" value="Macro domain-like"/>
    <property type="match status" value="1"/>
</dbReference>
<name>A0A1I4FIE1_9PROT</name>
<comment type="function">
    <text evidence="9">Presumably involved in the processing and regular turnover of intracellular proteins. Catalyzes the removal of unsubstituted N-terminal amino acids from various peptides.</text>
</comment>
<evidence type="ECO:0000256" key="6">
    <source>
        <dbReference type="ARBA" id="ARBA00022723"/>
    </source>
</evidence>
<feature type="binding site" evidence="9">
    <location>
        <position position="351"/>
    </location>
    <ligand>
        <name>Mn(2+)</name>
        <dbReference type="ChEBI" id="CHEBI:29035"/>
        <label>2</label>
    </ligand>
</feature>
<reference evidence="12" key="1">
    <citation type="submission" date="2016-10" db="EMBL/GenBank/DDBJ databases">
        <authorList>
            <person name="Varghese N."/>
            <person name="Submissions S."/>
        </authorList>
    </citation>
    <scope>NUCLEOTIDE SEQUENCE [LARGE SCALE GENOMIC DNA]</scope>
    <source>
        <strain evidence="12">Nm69</strain>
    </source>
</reference>
<evidence type="ECO:0000256" key="2">
    <source>
        <dbReference type="ARBA" id="ARBA00000967"/>
    </source>
</evidence>
<keyword evidence="6 9" id="KW-0479">Metal-binding</keyword>
<comment type="subcellular location">
    <subcellularLocation>
        <location evidence="9">Cytoplasm</location>
    </subcellularLocation>
</comment>
<dbReference type="InterPro" id="IPR008283">
    <property type="entry name" value="Peptidase_M17_N"/>
</dbReference>
<dbReference type="RefSeq" id="WP_090702410.1">
    <property type="nucleotide sequence ID" value="NZ_FOSP01000037.1"/>
</dbReference>
<feature type="active site" evidence="9">
    <location>
        <position position="279"/>
    </location>
</feature>
<feature type="domain" description="Cytosol aminopeptidase" evidence="10">
    <location>
        <begin position="347"/>
        <end position="354"/>
    </location>
</feature>
<comment type="catalytic activity">
    <reaction evidence="2 9">
        <text>Release of an N-terminal amino acid, preferentially leucine, but not glutamic or aspartic acids.</text>
        <dbReference type="EC" id="3.4.11.10"/>
    </reaction>
</comment>
<proteinExistence type="inferred from homology"/>
<dbReference type="InterPro" id="IPR000819">
    <property type="entry name" value="Peptidase_M17_C"/>
</dbReference>